<gene>
    <name evidence="2" type="ORF">PAPYR_7973</name>
</gene>
<protein>
    <submittedName>
        <fullName evidence="2">Uncharacterized protein</fullName>
    </submittedName>
</protein>
<proteinExistence type="predicted"/>
<dbReference type="EMBL" id="JAPMOS010000063">
    <property type="protein sequence ID" value="KAJ4456672.1"/>
    <property type="molecule type" value="Genomic_DNA"/>
</dbReference>
<feature type="compositionally biased region" description="Low complexity" evidence="1">
    <location>
        <begin position="292"/>
        <end position="311"/>
    </location>
</feature>
<keyword evidence="3" id="KW-1185">Reference proteome</keyword>
<accession>A0ABQ8UBK2</accession>
<name>A0ABQ8UBK2_9EUKA</name>
<comment type="caution">
    <text evidence="2">The sequence shown here is derived from an EMBL/GenBank/DDBJ whole genome shotgun (WGS) entry which is preliminary data.</text>
</comment>
<organism evidence="2 3">
    <name type="scientific">Paratrimastix pyriformis</name>
    <dbReference type="NCBI Taxonomy" id="342808"/>
    <lineage>
        <taxon>Eukaryota</taxon>
        <taxon>Metamonada</taxon>
        <taxon>Preaxostyla</taxon>
        <taxon>Paratrimastigidae</taxon>
        <taxon>Paratrimastix</taxon>
    </lineage>
</organism>
<evidence type="ECO:0000256" key="1">
    <source>
        <dbReference type="SAM" id="MobiDB-lite"/>
    </source>
</evidence>
<feature type="region of interest" description="Disordered" evidence="1">
    <location>
        <begin position="292"/>
        <end position="321"/>
    </location>
</feature>
<evidence type="ECO:0000313" key="2">
    <source>
        <dbReference type="EMBL" id="KAJ4456672.1"/>
    </source>
</evidence>
<dbReference type="Proteomes" id="UP001141327">
    <property type="component" value="Unassembled WGS sequence"/>
</dbReference>
<reference evidence="2" key="1">
    <citation type="journal article" date="2022" name="bioRxiv">
        <title>Genomics of Preaxostyla Flagellates Illuminates Evolutionary Transitions and the Path Towards Mitochondrial Loss.</title>
        <authorList>
            <person name="Novak L.V.F."/>
            <person name="Treitli S.C."/>
            <person name="Pyrih J."/>
            <person name="Halakuc P."/>
            <person name="Pipaliya S.V."/>
            <person name="Vacek V."/>
            <person name="Brzon O."/>
            <person name="Soukal P."/>
            <person name="Eme L."/>
            <person name="Dacks J.B."/>
            <person name="Karnkowska A."/>
            <person name="Elias M."/>
            <person name="Hampl V."/>
        </authorList>
    </citation>
    <scope>NUCLEOTIDE SEQUENCE</scope>
    <source>
        <strain evidence="2">RCP-MX</strain>
    </source>
</reference>
<evidence type="ECO:0000313" key="3">
    <source>
        <dbReference type="Proteomes" id="UP001141327"/>
    </source>
</evidence>
<sequence length="643" mass="69266">MNSRPPIYELEDGGFDLVTRSETDILGVSSGATGNELVVTSVQQVFVHSIDDQKCLYTWFLPMRHFFSHKAIFHAGKYYAIDSQFTLRGWTNTATNLEDTALYQSPIPIVSLQAVPSHPDWVFLYRKDGTTLLHHCDFTAAPVPAASPAPKSAAITPVTLQWASPLVNTPAGMVGVAITSGVKQSFAASLIRVDITGEEPSARTEGPFPLEVDGGATPKELQLLDAVLVPSEQMLAVLCPYPPSHITPHPTTHVKGFSFSRYFFPSADELPAPCAPLAPHWRGRLQDTLLSPATTPAATPATTPRKPATTTLSGPAPRLGRLVPGMPTPFLGLITRTPNVEATATRPLSLVLWNTRYAAVVRAVGLKGVTPAGTVVADAPSQAAPSGKQKARRARVDAEAEAEVEAEEEKVSNPETGLVDATITHDGLYLAFARPRSVHLLRLVLPQSGLAGALGAMRLTETYVAPITKAASGVMVPQSVLPLRTGIPTSPEQVGMDAQGKPLYPLPERIDHVFDTTRKPPPPLGPGRRAAFPEVLAQGATSVDALTDEVSKRYTETVPPLEDECRALLEKIAAATPKRLLGLAWSYLERHTPSTQWAAVRAELEISRAAIRRLKEHVHHTRAQGARPPYQGSVNMIFIKHAL</sequence>